<dbReference type="KEGG" id="alt:ambt_19000"/>
<dbReference type="AlphaFoldDB" id="F5Z660"/>
<dbReference type="HOGENOM" id="CLU_303785_0_0_6"/>
<protein>
    <recommendedName>
        <fullName evidence="4">VCBS repeat-containing protein</fullName>
    </recommendedName>
</protein>
<dbReference type="EMBL" id="CP002339">
    <property type="protein sequence ID" value="AEF05293.1"/>
    <property type="molecule type" value="Genomic_DNA"/>
</dbReference>
<reference evidence="2 3" key="1">
    <citation type="journal article" date="2011" name="J. Bacteriol.">
        <title>Complete genome sequence of the polycyclic aromatic hydrocarbon-degrading bacterium Alteromonas sp. strain SN2.</title>
        <authorList>
            <person name="Jin H.M."/>
            <person name="Jeong H."/>
            <person name="Moon E.J."/>
            <person name="Math R.K."/>
            <person name="Lee K."/>
            <person name="Kim H.J."/>
            <person name="Jeon C.O."/>
            <person name="Oh T.K."/>
            <person name="Kim J.F."/>
        </authorList>
    </citation>
    <scope>NUCLEOTIDE SEQUENCE [LARGE SCALE GENOMIC DNA]</scope>
    <source>
        <strain evidence="3">JCM 17741 / KACC 18427 / KCTC 11700BP / SN2</strain>
    </source>
</reference>
<proteinExistence type="predicted"/>
<evidence type="ECO:0008006" key="4">
    <source>
        <dbReference type="Google" id="ProtNLM"/>
    </source>
</evidence>
<evidence type="ECO:0000313" key="2">
    <source>
        <dbReference type="EMBL" id="AEF05293.1"/>
    </source>
</evidence>
<dbReference type="SUPFAM" id="SSF69318">
    <property type="entry name" value="Integrin alpha N-terminal domain"/>
    <property type="match status" value="1"/>
</dbReference>
<dbReference type="OrthoDB" id="6335194at2"/>
<dbReference type="Proteomes" id="UP000000683">
    <property type="component" value="Chromosome"/>
</dbReference>
<organism evidence="2 3">
    <name type="scientific">Alteromonas naphthalenivorans</name>
    <dbReference type="NCBI Taxonomy" id="715451"/>
    <lineage>
        <taxon>Bacteria</taxon>
        <taxon>Pseudomonadati</taxon>
        <taxon>Pseudomonadota</taxon>
        <taxon>Gammaproteobacteria</taxon>
        <taxon>Alteromonadales</taxon>
        <taxon>Alteromonadaceae</taxon>
        <taxon>Alteromonas/Salinimonas group</taxon>
        <taxon>Alteromonas</taxon>
    </lineage>
</organism>
<dbReference type="InterPro" id="IPR028994">
    <property type="entry name" value="Integrin_alpha_N"/>
</dbReference>
<name>F5Z660_ALTNA</name>
<keyword evidence="3" id="KW-1185">Reference proteome</keyword>
<sequence length="979" mass="109239">MKNITLFKSLLMGISVVLSPVSLGVTLQQLFEESDKLLLNSEERVEHFGSYPNYILDTSTSGEVTISNGDLYSLLPVVTVNIEATSNSVSIPVNGFASTSYEYVDVYDTEYRDKWGDSVIDQLISAHTQGLIPQYYTFEVTNVTSTISISNLVDNDSSYSADVSIVHLQSLVIPQFIVDDIAGGWEGDSLPTIEHETFGNNTNIIPISSSKVTEMGTFTDSQWTLPLLDNIAFYYDENELLTAITDLSGDITNGVGITKVQNLPFSISQTNEEIILFQGEYRYVYFPFAHTSDDWETIVEVYSGNELIYMYVEMLVELQENTANFSKHITTQFPFVQGNFINGRSVSSYDETGLLKCNYTFAYRFSTEGALERGIFCDEDADTINIGDSRWTWYLTDDGKVVHSFEDPDSYFVARTRYWDPISTNEEGFTRVLEYSYAEIDNNLDGEIDESGFLIRPRINIVKLQDLSKYETEYTASGFQGDNDSDGINDSQDDDDDNDGMSDVFENSYSLNHLDGSDASNDEDFDGLSNLQEFSLGTDPSLMDTDGDGVSDGRDIDPLDPLVSADSKVLAAEFFGDINGDYYWDWYMATQFNDGYELVIYSGKDNEVLQTLSWNQEYTNAEIVQLDDMNGDGVAELGLFGFVDFVGENENLKKPQLYVLDPVSGERVVVHNWPGNWSDISFILLPDANGDGILDVAIQGKFKDGGRPQLYVKDAITGDKLALHAYPAIYSNTNFGWHSDFNGDGVRDISMIGQKSNGKIQVRISSGSNGQKLGSYNFPANYSDISWLYAGDINDDGNNDYGLLGKRLDDGRVQFFTKSGVSQSGSLGIYSWPDLTNFNLFRVRDLTGDDAQEFALVGFRESANRYQMIVKDGRDRNSTITSTGWANNWDEVSFEFLGNIDGDESGSTEIALFGRKKTNGNWQMNIRSSTGEFVGLLELGSEWDSKPGFHHIILSDSQVIFLYGEANGESTTKSVNFDF</sequence>
<evidence type="ECO:0000256" key="1">
    <source>
        <dbReference type="SAM" id="MobiDB-lite"/>
    </source>
</evidence>
<dbReference type="eggNOG" id="COG1361">
    <property type="taxonomic scope" value="Bacteria"/>
</dbReference>
<feature type="compositionally biased region" description="Acidic residues" evidence="1">
    <location>
        <begin position="483"/>
        <end position="500"/>
    </location>
</feature>
<feature type="region of interest" description="Disordered" evidence="1">
    <location>
        <begin position="476"/>
        <end position="505"/>
    </location>
</feature>
<dbReference type="eggNOG" id="COG3209">
    <property type="taxonomic scope" value="Bacteria"/>
</dbReference>
<evidence type="ECO:0000313" key="3">
    <source>
        <dbReference type="Proteomes" id="UP000000683"/>
    </source>
</evidence>
<dbReference type="RefSeq" id="WP_013786204.1">
    <property type="nucleotide sequence ID" value="NC_015554.1"/>
</dbReference>
<gene>
    <name evidence="2" type="ordered locus">ambt_19000</name>
</gene>
<accession>F5Z660</accession>